<dbReference type="EMBL" id="LT629758">
    <property type="protein sequence ID" value="SDT11852.1"/>
    <property type="molecule type" value="Genomic_DNA"/>
</dbReference>
<dbReference type="OrthoDB" id="3393036at2"/>
<proteinExistence type="predicted"/>
<dbReference type="RefSeq" id="WP_092544518.1">
    <property type="nucleotide sequence ID" value="NZ_BOMJ01000075.1"/>
</dbReference>
<keyword evidence="2" id="KW-1185">Reference proteome</keyword>
<protein>
    <submittedName>
        <fullName evidence="1">Uncharacterized protein</fullName>
    </submittedName>
</protein>
<accession>A0A1H1XRS7</accession>
<dbReference type="Proteomes" id="UP000198688">
    <property type="component" value="Chromosome I"/>
</dbReference>
<name>A0A1H1XRS7_9ACTN</name>
<dbReference type="STRING" id="113562.SAMN04489716_2562"/>
<evidence type="ECO:0000313" key="1">
    <source>
        <dbReference type="EMBL" id="SDT11852.1"/>
    </source>
</evidence>
<dbReference type="AlphaFoldDB" id="A0A1H1XRS7"/>
<gene>
    <name evidence="1" type="ORF">SAMN04489716_2562</name>
</gene>
<organism evidence="1 2">
    <name type="scientific">Actinoplanes derwentensis</name>
    <dbReference type="NCBI Taxonomy" id="113562"/>
    <lineage>
        <taxon>Bacteria</taxon>
        <taxon>Bacillati</taxon>
        <taxon>Actinomycetota</taxon>
        <taxon>Actinomycetes</taxon>
        <taxon>Micromonosporales</taxon>
        <taxon>Micromonosporaceae</taxon>
        <taxon>Actinoplanes</taxon>
    </lineage>
</organism>
<evidence type="ECO:0000313" key="2">
    <source>
        <dbReference type="Proteomes" id="UP000198688"/>
    </source>
</evidence>
<reference evidence="1 2" key="1">
    <citation type="submission" date="2016-10" db="EMBL/GenBank/DDBJ databases">
        <authorList>
            <person name="de Groot N.N."/>
        </authorList>
    </citation>
    <scope>NUCLEOTIDE SEQUENCE [LARGE SCALE GENOMIC DNA]</scope>
    <source>
        <strain evidence="1 2">DSM 43941</strain>
    </source>
</reference>
<sequence length="125" mass="13635">MIDPEFSVDNHQPDRTSWTCRSCGASFPCAPARQALREHLGSIPLAMFMWAALRTAVADLGDGAPPAEDLYARFIRCTRTGPPGPSPRSKTDPWHGYHTVVAALNRTNSLIAGHQPVCPVSARQR</sequence>